<feature type="region of interest" description="Disordered" evidence="1">
    <location>
        <begin position="1"/>
        <end position="20"/>
    </location>
</feature>
<dbReference type="Proteomes" id="UP000054217">
    <property type="component" value="Unassembled WGS sequence"/>
</dbReference>
<evidence type="ECO:0000313" key="2">
    <source>
        <dbReference type="EMBL" id="KIN94683.1"/>
    </source>
</evidence>
<evidence type="ECO:0000313" key="3">
    <source>
        <dbReference type="Proteomes" id="UP000054217"/>
    </source>
</evidence>
<reference evidence="3" key="2">
    <citation type="submission" date="2015-01" db="EMBL/GenBank/DDBJ databases">
        <title>Evolutionary Origins and Diversification of the Mycorrhizal Mutualists.</title>
        <authorList>
            <consortium name="DOE Joint Genome Institute"/>
            <consortium name="Mycorrhizal Genomics Consortium"/>
            <person name="Kohler A."/>
            <person name="Kuo A."/>
            <person name="Nagy L.G."/>
            <person name="Floudas D."/>
            <person name="Copeland A."/>
            <person name="Barry K.W."/>
            <person name="Cichocki N."/>
            <person name="Veneault-Fourrey C."/>
            <person name="LaButti K."/>
            <person name="Lindquist E.A."/>
            <person name="Lipzen A."/>
            <person name="Lundell T."/>
            <person name="Morin E."/>
            <person name="Murat C."/>
            <person name="Riley R."/>
            <person name="Ohm R."/>
            <person name="Sun H."/>
            <person name="Tunlid A."/>
            <person name="Henrissat B."/>
            <person name="Grigoriev I.V."/>
            <person name="Hibbett D.S."/>
            <person name="Martin F."/>
        </authorList>
    </citation>
    <scope>NUCLEOTIDE SEQUENCE [LARGE SCALE GENOMIC DNA]</scope>
    <source>
        <strain evidence="3">Marx 270</strain>
    </source>
</reference>
<dbReference type="EMBL" id="KN832089">
    <property type="protein sequence ID" value="KIN94683.1"/>
    <property type="molecule type" value="Genomic_DNA"/>
</dbReference>
<evidence type="ECO:0000256" key="1">
    <source>
        <dbReference type="SAM" id="MobiDB-lite"/>
    </source>
</evidence>
<protein>
    <submittedName>
        <fullName evidence="2">Uncharacterized protein</fullName>
    </submittedName>
</protein>
<sequence>MPSHLERAPKKELKSISTSQRASYHILERKVTMCSAHPRRSTGAGETRISVRSLQCTWISI</sequence>
<gene>
    <name evidence="2" type="ORF">M404DRAFT_1008156</name>
</gene>
<organism evidence="2 3">
    <name type="scientific">Pisolithus tinctorius Marx 270</name>
    <dbReference type="NCBI Taxonomy" id="870435"/>
    <lineage>
        <taxon>Eukaryota</taxon>
        <taxon>Fungi</taxon>
        <taxon>Dikarya</taxon>
        <taxon>Basidiomycota</taxon>
        <taxon>Agaricomycotina</taxon>
        <taxon>Agaricomycetes</taxon>
        <taxon>Agaricomycetidae</taxon>
        <taxon>Boletales</taxon>
        <taxon>Sclerodermatineae</taxon>
        <taxon>Pisolithaceae</taxon>
        <taxon>Pisolithus</taxon>
    </lineage>
</organism>
<reference evidence="2 3" key="1">
    <citation type="submission" date="2014-04" db="EMBL/GenBank/DDBJ databases">
        <authorList>
            <consortium name="DOE Joint Genome Institute"/>
            <person name="Kuo A."/>
            <person name="Kohler A."/>
            <person name="Costa M.D."/>
            <person name="Nagy L.G."/>
            <person name="Floudas D."/>
            <person name="Copeland A."/>
            <person name="Barry K.W."/>
            <person name="Cichocki N."/>
            <person name="Veneault-Fourrey C."/>
            <person name="LaButti K."/>
            <person name="Lindquist E.A."/>
            <person name="Lipzen A."/>
            <person name="Lundell T."/>
            <person name="Morin E."/>
            <person name="Murat C."/>
            <person name="Sun H."/>
            <person name="Tunlid A."/>
            <person name="Henrissat B."/>
            <person name="Grigoriev I.V."/>
            <person name="Hibbett D.S."/>
            <person name="Martin F."/>
            <person name="Nordberg H.P."/>
            <person name="Cantor M.N."/>
            <person name="Hua S.X."/>
        </authorList>
    </citation>
    <scope>NUCLEOTIDE SEQUENCE [LARGE SCALE GENOMIC DNA]</scope>
    <source>
        <strain evidence="2 3">Marx 270</strain>
    </source>
</reference>
<dbReference type="AlphaFoldDB" id="A0A0C3NGT1"/>
<feature type="compositionally biased region" description="Basic and acidic residues" evidence="1">
    <location>
        <begin position="1"/>
        <end position="14"/>
    </location>
</feature>
<proteinExistence type="predicted"/>
<keyword evidence="3" id="KW-1185">Reference proteome</keyword>
<name>A0A0C3NGT1_PISTI</name>
<accession>A0A0C3NGT1</accession>
<dbReference type="InParanoid" id="A0A0C3NGT1"/>
<dbReference type="HOGENOM" id="CLU_2923613_0_0_1"/>